<feature type="domain" description="3-keto-alpha-glucoside-1,2-lyase/3-keto-2-hydroxy-glucal hydratase" evidence="2">
    <location>
        <begin position="245"/>
        <end position="423"/>
    </location>
</feature>
<reference evidence="3 4" key="1">
    <citation type="submission" date="2019-04" db="EMBL/GenBank/DDBJ databases">
        <authorList>
            <person name="Van Vliet M D."/>
        </authorList>
    </citation>
    <scope>NUCLEOTIDE SEQUENCE [LARGE SCALE GENOMIC DNA]</scope>
    <source>
        <strain evidence="3 4">F21</strain>
    </source>
</reference>
<name>A0A6C2UM43_9BACT</name>
<gene>
    <name evidence="3" type="ORF">SCARR_02560</name>
</gene>
<evidence type="ECO:0000259" key="2">
    <source>
        <dbReference type="Pfam" id="PF06439"/>
    </source>
</evidence>
<sequence>MNWKLKICLLAGCAGLLLNVAALPEGFVPLFNGKDLTGWWGLKTEDPAKWMALPPEKFEEKKQASLKDIHQHWRVEGDVLVNDGKGLFLTTDKNYADFELMLEYKTVARADSGVYLRGIPQVQIWDSTDKKKFKLGADKGSGGLWNNKKNLEGRDPLVLADQPFGEWNQMRILMVGERVSVLLNDQIVVDHARLENYFNRDMPVPRSGPIQLQTHGGEISWRNVFIREIGGEEANQILVFNAWEDGEVPADWQGPADNYLFENGMIQCKKGKGGTIFTETEYSDFAVQFEFKLPEGGNNGLAIRYPGKGNPAYNGMCELQVLDNTAPKYAKLDQRQYHGSAYGMMPAHRGYQRPVGEWNFQTVEVVGSTIKVELNGTLILDADLSGVTEYLADKKHPGKELTRGHFGFAGHNSPVAFRNILIKELNHESK</sequence>
<feature type="chain" id="PRO_5025530478" description="3-keto-alpha-glucoside-1,2-lyase/3-keto-2-hydroxy-glucal hydratase domain-containing protein" evidence="1">
    <location>
        <begin position="25"/>
        <end position="430"/>
    </location>
</feature>
<dbReference type="Pfam" id="PF06439">
    <property type="entry name" value="3keto-disac_hyd"/>
    <property type="match status" value="2"/>
</dbReference>
<feature type="domain" description="3-keto-alpha-glucoside-1,2-lyase/3-keto-2-hydroxy-glucal hydratase" evidence="2">
    <location>
        <begin position="26"/>
        <end position="227"/>
    </location>
</feature>
<accession>A0A6C2UM43</accession>
<evidence type="ECO:0000313" key="3">
    <source>
        <dbReference type="EMBL" id="VGO20497.1"/>
    </source>
</evidence>
<evidence type="ECO:0000256" key="1">
    <source>
        <dbReference type="SAM" id="SignalP"/>
    </source>
</evidence>
<dbReference type="Gene3D" id="2.60.120.560">
    <property type="entry name" value="Exo-inulinase, domain 1"/>
    <property type="match status" value="2"/>
</dbReference>
<protein>
    <recommendedName>
        <fullName evidence="2">3-keto-alpha-glucoside-1,2-lyase/3-keto-2-hydroxy-glucal hydratase domain-containing protein</fullName>
    </recommendedName>
</protein>
<organism evidence="3 4">
    <name type="scientific">Pontiella sulfatireligans</name>
    <dbReference type="NCBI Taxonomy" id="2750658"/>
    <lineage>
        <taxon>Bacteria</taxon>
        <taxon>Pseudomonadati</taxon>
        <taxon>Kiritimatiellota</taxon>
        <taxon>Kiritimatiellia</taxon>
        <taxon>Kiritimatiellales</taxon>
        <taxon>Pontiellaceae</taxon>
        <taxon>Pontiella</taxon>
    </lineage>
</organism>
<dbReference type="GO" id="GO:0016787">
    <property type="term" value="F:hydrolase activity"/>
    <property type="evidence" value="ECO:0007669"/>
    <property type="project" value="InterPro"/>
</dbReference>
<dbReference type="Proteomes" id="UP000346198">
    <property type="component" value="Unassembled WGS sequence"/>
</dbReference>
<dbReference type="InterPro" id="IPR010496">
    <property type="entry name" value="AL/BT2_dom"/>
</dbReference>
<keyword evidence="1" id="KW-0732">Signal</keyword>
<dbReference type="RefSeq" id="WP_136061904.1">
    <property type="nucleotide sequence ID" value="NZ_CAAHFH010000001.1"/>
</dbReference>
<keyword evidence="4" id="KW-1185">Reference proteome</keyword>
<feature type="signal peptide" evidence="1">
    <location>
        <begin position="1"/>
        <end position="24"/>
    </location>
</feature>
<proteinExistence type="predicted"/>
<evidence type="ECO:0000313" key="4">
    <source>
        <dbReference type="Proteomes" id="UP000346198"/>
    </source>
</evidence>
<dbReference type="AlphaFoldDB" id="A0A6C2UM43"/>
<dbReference type="EMBL" id="CAAHFH010000001">
    <property type="protein sequence ID" value="VGO20497.1"/>
    <property type="molecule type" value="Genomic_DNA"/>
</dbReference>